<accession>A0A7W9FPT3</accession>
<dbReference type="InterPro" id="IPR004839">
    <property type="entry name" value="Aminotransferase_I/II_large"/>
</dbReference>
<evidence type="ECO:0000313" key="13">
    <source>
        <dbReference type="Proteomes" id="UP000523821"/>
    </source>
</evidence>
<dbReference type="InterPro" id="IPR005860">
    <property type="entry name" value="CobD"/>
</dbReference>
<evidence type="ECO:0000313" key="12">
    <source>
        <dbReference type="EMBL" id="MBB5754561.1"/>
    </source>
</evidence>
<dbReference type="PROSITE" id="PS00105">
    <property type="entry name" value="AA_TRANSFER_CLASS_1"/>
    <property type="match status" value="1"/>
</dbReference>
<dbReference type="InterPro" id="IPR004838">
    <property type="entry name" value="NHTrfase_class1_PyrdxlP-BS"/>
</dbReference>
<dbReference type="AlphaFoldDB" id="A0A7W9FPT3"/>
<dbReference type="GO" id="GO:0048472">
    <property type="term" value="F:threonine-phosphate decarboxylase activity"/>
    <property type="evidence" value="ECO:0007669"/>
    <property type="project" value="UniProtKB-EC"/>
</dbReference>
<reference evidence="12 13" key="1">
    <citation type="submission" date="2020-08" db="EMBL/GenBank/DDBJ databases">
        <title>Genomic Encyclopedia of Type Strains, Phase IV (KMG-IV): sequencing the most valuable type-strain genomes for metagenomic binning, comparative biology and taxonomic classification.</title>
        <authorList>
            <person name="Goeker M."/>
        </authorList>
    </citation>
    <scope>NUCLEOTIDE SEQUENCE [LARGE SCALE GENOMIC DNA]</scope>
    <source>
        <strain evidence="12 13">DSM 16268</strain>
    </source>
</reference>
<comment type="caution">
    <text evidence="12">The sequence shown here is derived from an EMBL/GenBank/DDBJ whole genome shotgun (WGS) entry which is preliminary data.</text>
</comment>
<protein>
    <recommendedName>
        <fullName evidence="4">threonine-phosphate decarboxylase</fullName>
        <ecNumber evidence="4">4.1.1.81</ecNumber>
    </recommendedName>
    <alternativeName>
        <fullName evidence="8">L-threonine-O-3-phosphate decarboxylase</fullName>
    </alternativeName>
</protein>
<dbReference type="SUPFAM" id="SSF53383">
    <property type="entry name" value="PLP-dependent transferases"/>
    <property type="match status" value="1"/>
</dbReference>
<dbReference type="CDD" id="cd00609">
    <property type="entry name" value="AAT_like"/>
    <property type="match status" value="1"/>
</dbReference>
<evidence type="ECO:0000259" key="11">
    <source>
        <dbReference type="Pfam" id="PF00155"/>
    </source>
</evidence>
<evidence type="ECO:0000256" key="2">
    <source>
        <dbReference type="ARBA" id="ARBA00003444"/>
    </source>
</evidence>
<comment type="function">
    <text evidence="2">Decarboxylates L-threonine-O-3-phosphate to yield (R)-1-amino-2-propanol O-2-phosphate, the precursor for the linkage between the nucleotide loop and the corrin ring in cobalamin.</text>
</comment>
<dbReference type="EC" id="4.1.1.81" evidence="4"/>
<keyword evidence="6" id="KW-0663">Pyridoxal phosphate</keyword>
<evidence type="ECO:0000256" key="9">
    <source>
        <dbReference type="ARBA" id="ARBA00048531"/>
    </source>
</evidence>
<comment type="pathway">
    <text evidence="3">Cofactor biosynthesis; adenosylcobalamin biosynthesis.</text>
</comment>
<proteinExistence type="predicted"/>
<dbReference type="EMBL" id="JACHOO010000009">
    <property type="protein sequence ID" value="MBB5754561.1"/>
    <property type="molecule type" value="Genomic_DNA"/>
</dbReference>
<dbReference type="Gene3D" id="3.90.1150.10">
    <property type="entry name" value="Aspartate Aminotransferase, domain 1"/>
    <property type="match status" value="1"/>
</dbReference>
<dbReference type="UniPathway" id="UPA00148"/>
<dbReference type="InterPro" id="IPR015422">
    <property type="entry name" value="PyrdxlP-dep_Trfase_small"/>
</dbReference>
<comment type="cofactor">
    <cofactor evidence="1">
        <name>pyridoxal 5'-phosphate</name>
        <dbReference type="ChEBI" id="CHEBI:597326"/>
    </cofactor>
</comment>
<name>A0A7W9FPT3_9HYPH</name>
<feature type="compositionally biased region" description="Low complexity" evidence="10">
    <location>
        <begin position="20"/>
        <end position="34"/>
    </location>
</feature>
<dbReference type="PANTHER" id="PTHR42885">
    <property type="entry name" value="HISTIDINOL-PHOSPHATE AMINOTRANSFERASE-RELATED"/>
    <property type="match status" value="1"/>
</dbReference>
<sequence>MTTDPAPRGGADRAHDPAGPRAAPDAIASPAAPKHGGGLAAAAAHYGIRPGDWLDLSTGINPRPYPLPPLDATAHRLPDPAALAGLLATARRAYRLADRAALAAAPGSDLALRLLPLVAPPGPVAILSPTYSGHDEAWRAAGRTVRPIAALDEAGDAAVVVLCNPDNPTARILPPERLAAFAGRLGAAGGLLVVDEAFADSAPECSLAPRLGGLSAVVLRSFGKFYGLAGLRLGFVAGAPAAVDPLARLFGDWPVSGPAIGAATAALADIPWQVATRARLDADSHALAALLAGHGLTIIGRAGLFVLAAHPRAHDRHAALARAGIWTRIFSTRSDWIRFGVPTGDGRARLAAALQAG</sequence>
<evidence type="ECO:0000256" key="4">
    <source>
        <dbReference type="ARBA" id="ARBA00012285"/>
    </source>
</evidence>
<evidence type="ECO:0000256" key="3">
    <source>
        <dbReference type="ARBA" id="ARBA00004953"/>
    </source>
</evidence>
<evidence type="ECO:0000256" key="10">
    <source>
        <dbReference type="SAM" id="MobiDB-lite"/>
    </source>
</evidence>
<organism evidence="12 13">
    <name type="scientific">Prosthecomicrobium pneumaticum</name>
    <dbReference type="NCBI Taxonomy" id="81895"/>
    <lineage>
        <taxon>Bacteria</taxon>
        <taxon>Pseudomonadati</taxon>
        <taxon>Pseudomonadota</taxon>
        <taxon>Alphaproteobacteria</taxon>
        <taxon>Hyphomicrobiales</taxon>
        <taxon>Kaistiaceae</taxon>
        <taxon>Prosthecomicrobium</taxon>
    </lineage>
</organism>
<evidence type="ECO:0000256" key="8">
    <source>
        <dbReference type="ARBA" id="ARBA00029996"/>
    </source>
</evidence>
<feature type="domain" description="Aminotransferase class I/classII large" evidence="11">
    <location>
        <begin position="97"/>
        <end position="344"/>
    </location>
</feature>
<gene>
    <name evidence="12" type="ORF">GGQ63_003649</name>
</gene>
<keyword evidence="5" id="KW-0169">Cobalamin biosynthesis</keyword>
<feature type="region of interest" description="Disordered" evidence="10">
    <location>
        <begin position="1"/>
        <end position="34"/>
    </location>
</feature>
<dbReference type="GO" id="GO:0030170">
    <property type="term" value="F:pyridoxal phosphate binding"/>
    <property type="evidence" value="ECO:0007669"/>
    <property type="project" value="InterPro"/>
</dbReference>
<comment type="catalytic activity">
    <reaction evidence="9">
        <text>O-phospho-L-threonine + H(+) = (R)-1-aminopropan-2-yl phosphate + CO2</text>
        <dbReference type="Rhea" id="RHEA:11492"/>
        <dbReference type="ChEBI" id="CHEBI:15378"/>
        <dbReference type="ChEBI" id="CHEBI:16526"/>
        <dbReference type="ChEBI" id="CHEBI:58563"/>
        <dbReference type="ChEBI" id="CHEBI:58675"/>
        <dbReference type="EC" id="4.1.1.81"/>
    </reaction>
</comment>
<evidence type="ECO:0000256" key="1">
    <source>
        <dbReference type="ARBA" id="ARBA00001933"/>
    </source>
</evidence>
<dbReference type="GO" id="GO:0009236">
    <property type="term" value="P:cobalamin biosynthetic process"/>
    <property type="evidence" value="ECO:0007669"/>
    <property type="project" value="UniProtKB-UniPathway"/>
</dbReference>
<dbReference type="Proteomes" id="UP000523821">
    <property type="component" value="Unassembled WGS sequence"/>
</dbReference>
<evidence type="ECO:0000256" key="6">
    <source>
        <dbReference type="ARBA" id="ARBA00022898"/>
    </source>
</evidence>
<dbReference type="Gene3D" id="3.40.640.10">
    <property type="entry name" value="Type I PLP-dependent aspartate aminotransferase-like (Major domain)"/>
    <property type="match status" value="1"/>
</dbReference>
<dbReference type="InterPro" id="IPR015424">
    <property type="entry name" value="PyrdxlP-dep_Trfase"/>
</dbReference>
<dbReference type="RefSeq" id="WP_183858014.1">
    <property type="nucleotide sequence ID" value="NZ_JACHOO010000009.1"/>
</dbReference>
<evidence type="ECO:0000256" key="7">
    <source>
        <dbReference type="ARBA" id="ARBA00023239"/>
    </source>
</evidence>
<dbReference type="NCBIfam" id="TIGR01140">
    <property type="entry name" value="L_thr_O3P_dcar"/>
    <property type="match status" value="1"/>
</dbReference>
<evidence type="ECO:0000256" key="5">
    <source>
        <dbReference type="ARBA" id="ARBA00022573"/>
    </source>
</evidence>
<dbReference type="PANTHER" id="PTHR42885:SF1">
    <property type="entry name" value="THREONINE-PHOSPHATE DECARBOXYLASE"/>
    <property type="match status" value="1"/>
</dbReference>
<keyword evidence="13" id="KW-1185">Reference proteome</keyword>
<dbReference type="Pfam" id="PF00155">
    <property type="entry name" value="Aminotran_1_2"/>
    <property type="match status" value="1"/>
</dbReference>
<dbReference type="InterPro" id="IPR015421">
    <property type="entry name" value="PyrdxlP-dep_Trfase_major"/>
</dbReference>
<keyword evidence="7" id="KW-0456">Lyase</keyword>